<keyword evidence="2" id="KW-1185">Reference proteome</keyword>
<dbReference type="InterPro" id="IPR001451">
    <property type="entry name" value="Hexapep"/>
</dbReference>
<dbReference type="InterPro" id="IPR051159">
    <property type="entry name" value="Hexapeptide_acetyltransf"/>
</dbReference>
<comment type="caution">
    <text evidence="1">The sequence shown here is derived from an EMBL/GenBank/DDBJ whole genome shotgun (WGS) entry which is preliminary data.</text>
</comment>
<dbReference type="Proteomes" id="UP000293347">
    <property type="component" value="Unassembled WGS sequence"/>
</dbReference>
<keyword evidence="1" id="KW-0012">Acyltransferase</keyword>
<evidence type="ECO:0000313" key="2">
    <source>
        <dbReference type="Proteomes" id="UP000293347"/>
    </source>
</evidence>
<protein>
    <submittedName>
        <fullName evidence="1">Acyltransferase</fullName>
    </submittedName>
</protein>
<accession>A0A4R0NRL9</accession>
<dbReference type="GO" id="GO:0016746">
    <property type="term" value="F:acyltransferase activity"/>
    <property type="evidence" value="ECO:0007669"/>
    <property type="project" value="UniProtKB-KW"/>
</dbReference>
<dbReference type="AlphaFoldDB" id="A0A4R0NRL9"/>
<dbReference type="PANTHER" id="PTHR23416">
    <property type="entry name" value="SIALIC ACID SYNTHASE-RELATED"/>
    <property type="match status" value="1"/>
</dbReference>
<dbReference type="Pfam" id="PF00132">
    <property type="entry name" value="Hexapep"/>
    <property type="match status" value="1"/>
</dbReference>
<proteinExistence type="predicted"/>
<evidence type="ECO:0000313" key="1">
    <source>
        <dbReference type="EMBL" id="TCD02698.1"/>
    </source>
</evidence>
<gene>
    <name evidence="1" type="ORF">EZ437_01540</name>
</gene>
<dbReference type="InterPro" id="IPR011004">
    <property type="entry name" value="Trimer_LpxA-like_sf"/>
</dbReference>
<dbReference type="CDD" id="cd04647">
    <property type="entry name" value="LbH_MAT_like"/>
    <property type="match status" value="1"/>
</dbReference>
<dbReference type="EMBL" id="SJSL01000001">
    <property type="protein sequence ID" value="TCD02698.1"/>
    <property type="molecule type" value="Genomic_DNA"/>
</dbReference>
<sequence>MRLAVNFFNLIWKILDRIYMLLCRSSFNKLGKNVIFHPMNSKFTYSNITIGDNVSIGENAFFNATVSHIYIGNNIAIAPNVTIRGGNHRFDIIGKWITDYKKSDKRVEDDEPVFIESDCWIGTNVTILKGVTIGRGSIVAAGSVVNKTCAPYSIVGGVPAKVIKFRWDSCEEILAHEEMLYKESDRLRKEDIEKAMNYYHSKKK</sequence>
<name>A0A4R0NRL9_9SPHI</name>
<dbReference type="SUPFAM" id="SSF51161">
    <property type="entry name" value="Trimeric LpxA-like enzymes"/>
    <property type="match status" value="1"/>
</dbReference>
<dbReference type="RefSeq" id="WP_131592557.1">
    <property type="nucleotide sequence ID" value="NZ_SJSL01000001.1"/>
</dbReference>
<dbReference type="OrthoDB" id="9801697at2"/>
<keyword evidence="1" id="KW-0808">Transferase</keyword>
<organism evidence="1 2">
    <name type="scientific">Pedobacter psychroterrae</name>
    <dbReference type="NCBI Taxonomy" id="2530453"/>
    <lineage>
        <taxon>Bacteria</taxon>
        <taxon>Pseudomonadati</taxon>
        <taxon>Bacteroidota</taxon>
        <taxon>Sphingobacteriia</taxon>
        <taxon>Sphingobacteriales</taxon>
        <taxon>Sphingobacteriaceae</taxon>
        <taxon>Pedobacter</taxon>
    </lineage>
</organism>
<reference evidence="1 2" key="1">
    <citation type="submission" date="2019-02" db="EMBL/GenBank/DDBJ databases">
        <title>Pedobacter sp. RP-1-14 sp. nov., isolated from Arctic soil.</title>
        <authorList>
            <person name="Dahal R.H."/>
        </authorList>
    </citation>
    <scope>NUCLEOTIDE SEQUENCE [LARGE SCALE GENOMIC DNA]</scope>
    <source>
        <strain evidence="1 2">RP-1-14</strain>
    </source>
</reference>
<dbReference type="Gene3D" id="2.160.10.10">
    <property type="entry name" value="Hexapeptide repeat proteins"/>
    <property type="match status" value="1"/>
</dbReference>